<dbReference type="Proteomes" id="UP000481033">
    <property type="component" value="Unassembled WGS sequence"/>
</dbReference>
<organism evidence="1 2">
    <name type="scientific">Adonisia turfae CCMR0081</name>
    <dbReference type="NCBI Taxonomy" id="2292702"/>
    <lineage>
        <taxon>Bacteria</taxon>
        <taxon>Bacillati</taxon>
        <taxon>Cyanobacteriota</taxon>
        <taxon>Adonisia</taxon>
        <taxon>Adonisia turfae</taxon>
    </lineage>
</organism>
<name>A0A6M0RLB3_9CYAN</name>
<keyword evidence="2" id="KW-1185">Reference proteome</keyword>
<accession>A0A6M0RLB3</accession>
<dbReference type="RefSeq" id="WP_163659241.1">
    <property type="nucleotide sequence ID" value="NZ_QXHD01000004.1"/>
</dbReference>
<gene>
    <name evidence="1" type="ORF">DXZ20_14875</name>
</gene>
<protein>
    <submittedName>
        <fullName evidence="1">Uncharacterized protein</fullName>
    </submittedName>
</protein>
<dbReference type="AlphaFoldDB" id="A0A6M0RLB3"/>
<sequence length="105" mass="11939">MLSLSMTDASMVARDFLMQDLEIPDIDQDFFSILATRETGSEWYVVEIGVEGLPDKWVLQVFDTGQCDPCYTFLSPMPKEEDADLEEFPERIAQVITMERAGHSV</sequence>
<reference evidence="1 2" key="1">
    <citation type="journal article" date="2020" name="Microb. Ecol.">
        <title>Ecogenomics of the Marine Benthic Filamentous Cyanobacterium Adonisia.</title>
        <authorList>
            <person name="Walter J.M."/>
            <person name="Coutinho F.H."/>
            <person name="Leomil L."/>
            <person name="Hargreaves P.I."/>
            <person name="Campeao M.E."/>
            <person name="Vieira V.V."/>
            <person name="Silva B.S."/>
            <person name="Fistarol G.O."/>
            <person name="Salomon P.S."/>
            <person name="Sawabe T."/>
            <person name="Mino S."/>
            <person name="Hosokawa M."/>
            <person name="Miyashita H."/>
            <person name="Maruyama F."/>
            <person name="van Verk M.C."/>
            <person name="Dutilh B.E."/>
            <person name="Thompson C.C."/>
            <person name="Thompson F.L."/>
        </authorList>
    </citation>
    <scope>NUCLEOTIDE SEQUENCE [LARGE SCALE GENOMIC DNA]</scope>
    <source>
        <strain evidence="1 2">CCMR0081</strain>
    </source>
</reference>
<evidence type="ECO:0000313" key="2">
    <source>
        <dbReference type="Proteomes" id="UP000481033"/>
    </source>
</evidence>
<proteinExistence type="predicted"/>
<comment type="caution">
    <text evidence="1">The sequence shown here is derived from an EMBL/GenBank/DDBJ whole genome shotgun (WGS) entry which is preliminary data.</text>
</comment>
<evidence type="ECO:0000313" key="1">
    <source>
        <dbReference type="EMBL" id="NEZ56939.1"/>
    </source>
</evidence>
<dbReference type="EMBL" id="QXHD01000004">
    <property type="protein sequence ID" value="NEZ56939.1"/>
    <property type="molecule type" value="Genomic_DNA"/>
</dbReference>